<protein>
    <recommendedName>
        <fullName evidence="12">Photosystem II cytochrome b559 N-terminal domain-containing protein</fullName>
    </recommendedName>
</protein>
<comment type="subcellular location">
    <subcellularLocation>
        <location evidence="1">Membrane</location>
        <topology evidence="1">Single-pass membrane protein</topology>
    </subcellularLocation>
</comment>
<evidence type="ECO:0000256" key="3">
    <source>
        <dbReference type="ARBA" id="ARBA00022531"/>
    </source>
</evidence>
<keyword evidence="5" id="KW-0812">Transmembrane</keyword>
<proteinExistence type="predicted"/>
<dbReference type="EMBL" id="KY509313">
    <property type="protein sequence ID" value="ARQ82196.1"/>
    <property type="molecule type" value="Genomic_DNA"/>
</dbReference>
<name>A0A1X9RPW0_9CHLO</name>
<sequence length="100" mass="11795">MSGLTGERPFTDILTSIRYWVIHSITIPSLFINPSLAYNFNPGLAYDIINFHQQRPFKTNKFSPKKIKISSKFRQLKHTRNRIFLDKAKSYYICDHKCLN</sequence>
<dbReference type="InterPro" id="IPR037025">
    <property type="entry name" value="PSII_cyt_b559_asu_sf"/>
</dbReference>
<dbReference type="Pfam" id="PF00283">
    <property type="entry name" value="Cytochrom_B559"/>
    <property type="match status" value="1"/>
</dbReference>
<evidence type="ECO:0000256" key="7">
    <source>
        <dbReference type="ARBA" id="ARBA00022982"/>
    </source>
</evidence>
<evidence type="ECO:0000256" key="10">
    <source>
        <dbReference type="ARBA" id="ARBA00023136"/>
    </source>
</evidence>
<keyword evidence="10" id="KW-0472">Membrane</keyword>
<keyword evidence="8" id="KW-1133">Transmembrane helix</keyword>
<keyword evidence="13" id="KW-0150">Chloroplast</keyword>
<dbReference type="InterPro" id="IPR013081">
    <property type="entry name" value="PSII_cyt_b559_N"/>
</dbReference>
<evidence type="ECO:0000256" key="2">
    <source>
        <dbReference type="ARBA" id="ARBA00022448"/>
    </source>
</evidence>
<evidence type="ECO:0000256" key="1">
    <source>
        <dbReference type="ARBA" id="ARBA00004167"/>
    </source>
</evidence>
<evidence type="ECO:0000256" key="4">
    <source>
        <dbReference type="ARBA" id="ARBA00022617"/>
    </source>
</evidence>
<dbReference type="InterPro" id="IPR006216">
    <property type="entry name" value="PSII_cyt_b559_CS"/>
</dbReference>
<dbReference type="PANTHER" id="PTHR33391:SF9">
    <property type="entry name" value="CYTOCHROME B559 SUBUNIT BETA-RELATED"/>
    <property type="match status" value="1"/>
</dbReference>
<keyword evidence="13" id="KW-0934">Plastid</keyword>
<reference evidence="13" key="1">
    <citation type="journal article" date="2017" name="J. Phycol.">
        <title>Phylogenetic position of the coral symbiont Ostreobium (Ulvophyceae) inferred from chloroplast genome data.</title>
        <authorList>
            <person name="Verbruggen H."/>
            <person name="Marcelino V.R."/>
            <person name="Guiry M.D."/>
            <person name="Cremen M.C."/>
            <person name="Jackson C.J."/>
        </authorList>
    </citation>
    <scope>NUCLEOTIDE SEQUENCE</scope>
</reference>
<keyword evidence="9" id="KW-0408">Iron</keyword>
<dbReference type="PANTHER" id="PTHR33391">
    <property type="entry name" value="CYTOCHROME B559 SUBUNIT BETA-RELATED"/>
    <property type="match status" value="1"/>
</dbReference>
<evidence type="ECO:0000256" key="8">
    <source>
        <dbReference type="ARBA" id="ARBA00022989"/>
    </source>
</evidence>
<geneLocation type="chloroplast" evidence="13"/>
<keyword evidence="11" id="KW-0604">Photosystem II</keyword>
<gene>
    <name evidence="13" type="primary">orf100</name>
</gene>
<dbReference type="GO" id="GO:0009767">
    <property type="term" value="P:photosynthetic electron transport chain"/>
    <property type="evidence" value="ECO:0007669"/>
    <property type="project" value="InterPro"/>
</dbReference>
<keyword evidence="2" id="KW-0813">Transport</keyword>
<accession>A0A1X9RPW0</accession>
<organism evidence="13">
    <name type="scientific">Avrainvillea mazei</name>
    <dbReference type="NCBI Taxonomy" id="381412"/>
    <lineage>
        <taxon>Eukaryota</taxon>
        <taxon>Viridiplantae</taxon>
        <taxon>Chlorophyta</taxon>
        <taxon>core chlorophytes</taxon>
        <taxon>Ulvophyceae</taxon>
        <taxon>TCBD clade</taxon>
        <taxon>Bryopsidales</taxon>
        <taxon>Halimedineae</taxon>
        <taxon>Dichotomosiphonaceae</taxon>
        <taxon>Avrainvillea</taxon>
    </lineage>
</organism>
<evidence type="ECO:0000313" key="13">
    <source>
        <dbReference type="EMBL" id="ARQ82196.1"/>
    </source>
</evidence>
<feature type="domain" description="Photosystem II cytochrome b559 N-terminal" evidence="12">
    <location>
        <begin position="6"/>
        <end position="32"/>
    </location>
</feature>
<keyword evidence="7" id="KW-0249">Electron transport</keyword>
<dbReference type="GO" id="GO:0009536">
    <property type="term" value="C:plastid"/>
    <property type="evidence" value="ECO:0007669"/>
    <property type="project" value="UniProtKB-ARBA"/>
</dbReference>
<dbReference type="GO" id="GO:0009539">
    <property type="term" value="C:photosystem II reaction center"/>
    <property type="evidence" value="ECO:0007669"/>
    <property type="project" value="InterPro"/>
</dbReference>
<evidence type="ECO:0000256" key="6">
    <source>
        <dbReference type="ARBA" id="ARBA00022723"/>
    </source>
</evidence>
<evidence type="ECO:0000259" key="12">
    <source>
        <dbReference type="Pfam" id="PF00283"/>
    </source>
</evidence>
<evidence type="ECO:0000256" key="5">
    <source>
        <dbReference type="ARBA" id="ARBA00022692"/>
    </source>
</evidence>
<dbReference type="GO" id="GO:0020037">
    <property type="term" value="F:heme binding"/>
    <property type="evidence" value="ECO:0007669"/>
    <property type="project" value="InterPro"/>
</dbReference>
<dbReference type="Gene3D" id="1.20.5.860">
    <property type="entry name" value="Photosystem II cytochrome b559, alpha subunit"/>
    <property type="match status" value="1"/>
</dbReference>
<keyword evidence="3" id="KW-0602">Photosynthesis</keyword>
<keyword evidence="6" id="KW-0479">Metal-binding</keyword>
<dbReference type="PROSITE" id="PS00537">
    <property type="entry name" value="CYTOCHROME_B559"/>
    <property type="match status" value="1"/>
</dbReference>
<dbReference type="GO" id="GO:0046872">
    <property type="term" value="F:metal ion binding"/>
    <property type="evidence" value="ECO:0007669"/>
    <property type="project" value="UniProtKB-KW"/>
</dbReference>
<dbReference type="SUPFAM" id="SSF161045">
    <property type="entry name" value="Cytochrome b559 subunits"/>
    <property type="match status" value="1"/>
</dbReference>
<evidence type="ECO:0000256" key="11">
    <source>
        <dbReference type="ARBA" id="ARBA00023276"/>
    </source>
</evidence>
<evidence type="ECO:0000256" key="9">
    <source>
        <dbReference type="ARBA" id="ARBA00023004"/>
    </source>
</evidence>
<keyword evidence="4" id="KW-0349">Heme</keyword>
<dbReference type="AlphaFoldDB" id="A0A1X9RPW0"/>